<keyword evidence="1" id="KW-1185">Reference proteome</keyword>
<reference evidence="2" key="1">
    <citation type="submission" date="2025-08" db="UniProtKB">
        <authorList>
            <consortium name="RefSeq"/>
        </authorList>
    </citation>
    <scope>IDENTIFICATION</scope>
</reference>
<dbReference type="RefSeq" id="XP_042636341.1">
    <property type="nucleotide sequence ID" value="XM_042780407.1"/>
</dbReference>
<evidence type="ECO:0000313" key="2">
    <source>
        <dbReference type="RefSeq" id="XP_042636341.1"/>
    </source>
</evidence>
<proteinExistence type="predicted"/>
<protein>
    <submittedName>
        <fullName evidence="2">Protein FAM24A</fullName>
    </submittedName>
</protein>
<name>A0AC54Z110_ORYAF</name>
<organism evidence="1 2">
    <name type="scientific">Orycteropus afer afer</name>
    <dbReference type="NCBI Taxonomy" id="1230840"/>
    <lineage>
        <taxon>Eukaryota</taxon>
        <taxon>Metazoa</taxon>
        <taxon>Chordata</taxon>
        <taxon>Craniata</taxon>
        <taxon>Vertebrata</taxon>
        <taxon>Euteleostomi</taxon>
        <taxon>Mammalia</taxon>
        <taxon>Eutheria</taxon>
        <taxon>Afrotheria</taxon>
        <taxon>Tubulidentata</taxon>
        <taxon>Orycteropodidae</taxon>
        <taxon>Orycteropus</taxon>
    </lineage>
</organism>
<accession>A0AC54Z110</accession>
<dbReference type="Proteomes" id="UP000694850">
    <property type="component" value="Unplaced"/>
</dbReference>
<gene>
    <name evidence="2" type="primary">FAM24A</name>
</gene>
<sequence>MGAHGGASKMLDRKTMITVVVGGCLLITALVLTGVLVSLYFKAAKAKKPAKKTCLAVPLKKKNLATNTQEASVTPVPSATLQVCEECSMYVAYDPLPPCFCDTNEGL</sequence>
<evidence type="ECO:0000313" key="1">
    <source>
        <dbReference type="Proteomes" id="UP000694850"/>
    </source>
</evidence>